<name>A0A974NG78_9GAMM</name>
<dbReference type="KEGG" id="eaz:JHT90_02265"/>
<feature type="chain" id="PRO_5036925706" evidence="2">
    <location>
        <begin position="20"/>
        <end position="891"/>
    </location>
</feature>
<dbReference type="NCBIfam" id="TIGR03696">
    <property type="entry name" value="Rhs_assc_core"/>
    <property type="match status" value="1"/>
</dbReference>
<dbReference type="InterPro" id="IPR006530">
    <property type="entry name" value="YD"/>
</dbReference>
<dbReference type="InterPro" id="IPR031325">
    <property type="entry name" value="RHS_repeat"/>
</dbReference>
<dbReference type="Pfam" id="PF25023">
    <property type="entry name" value="TEN_YD-shell"/>
    <property type="match status" value="2"/>
</dbReference>
<dbReference type="EMBL" id="CP067393">
    <property type="protein sequence ID" value="QQP86098.1"/>
    <property type="molecule type" value="Genomic_DNA"/>
</dbReference>
<dbReference type="InterPro" id="IPR022385">
    <property type="entry name" value="Rhs_assc_core"/>
</dbReference>
<dbReference type="InterPro" id="IPR050708">
    <property type="entry name" value="T6SS_VgrG/RHS"/>
</dbReference>
<dbReference type="Proteomes" id="UP000595278">
    <property type="component" value="Chromosome"/>
</dbReference>
<dbReference type="InterPro" id="IPR056823">
    <property type="entry name" value="TEN-like_YD-shell"/>
</dbReference>
<dbReference type="AlphaFoldDB" id="A0A974NG78"/>
<accession>A0A974NG78</accession>
<dbReference type="PANTHER" id="PTHR32305">
    <property type="match status" value="1"/>
</dbReference>
<dbReference type="RefSeq" id="WP_201093600.1">
    <property type="nucleotide sequence ID" value="NZ_CP067393.1"/>
</dbReference>
<sequence length="891" mass="101283">MKKQVIPMLLALAVSTIHAEQTIKYTYNDMGQITNIDGPRYDVEDITHYNYNNDGQLTSIVNPLGHTVIYSNFDNYGNPQMITDENGIVSTLTYTTQGWLASITTSASKTSFTYDAIGQITKVTFPDNSILSYTWDDAKRLTSIKNNLNDSIHYTYDAMGNRTEEVIKKGTTITYQFKRQFDELGRVLALVGSSNQVYQYSYGTHGKPLSETDPKGTQITHRYNPDNYLTMDTYGSNYTYHDRDVHGNVTRAKDFGSSSTWYTYSDLNQIVEEQSSARGITNYRYDKAGNLLKETNARGYITQYNYDSLNRLITQLYPDNTELNVEYIYDQPETGFYNIGYLTTINDNSGTTEYNYNNLGLVAQEKRQLKLDGVLLGNQQIINYTYDIAGRVLTTDYGLATLKYTRNTGGQITAITLVQNGRTLTLANYITYQPFGTGITGLKWKNDLTLNRSYDLDGQLTQQIIGSVTTDYQYDVNGNITQIADSQFGIVNYQYNELNRLTQEQATDTTNYTYNVVGNRTNRENSQGSLPIWFDDSGNIYNIYSIYYAKDVMNNITGYKDRTKRFEYDESNRFSKVIKTENNIQTTLARYIHNAYGERTIKVKEDSSISTFMYNDIGQLIGETQYNSAKEKVKEIYWAWLDTLPIAQIEVPFTNGIAGTQIVYYIHSDHLDTPRWATNQNGQKVWSWQSDAYGTTMANEDPLGTGINTTIPLRFAGQYFDQETDFHYNYFRTYIPDLGRYSQSDPIGLDGGWNTFGYVEGNPLMKSDKYGLWGIFSKKSSNWLTQELMDKIKDLGGEKLADYVSGRADLSCTARCTSASLCLICCQVNGDCRAECARSCTGNSDSPLCKGFTDWIDGNKSFSNEERVRLRKAAHQLEKTLEAYKSNSPNK</sequence>
<dbReference type="NCBIfam" id="TIGR01643">
    <property type="entry name" value="YD_repeat_2x"/>
    <property type="match status" value="3"/>
</dbReference>
<proteinExistence type="predicted"/>
<feature type="signal peptide" evidence="2">
    <location>
        <begin position="1"/>
        <end position="19"/>
    </location>
</feature>
<evidence type="ECO:0000259" key="3">
    <source>
        <dbReference type="Pfam" id="PF25023"/>
    </source>
</evidence>
<dbReference type="PANTHER" id="PTHR32305:SF15">
    <property type="entry name" value="PROTEIN RHSA-RELATED"/>
    <property type="match status" value="1"/>
</dbReference>
<evidence type="ECO:0000313" key="5">
    <source>
        <dbReference type="Proteomes" id="UP000595278"/>
    </source>
</evidence>
<protein>
    <submittedName>
        <fullName evidence="4">RHS repeat protein</fullName>
    </submittedName>
</protein>
<dbReference type="Pfam" id="PF05593">
    <property type="entry name" value="RHS_repeat"/>
    <property type="match status" value="1"/>
</dbReference>
<keyword evidence="2" id="KW-0732">Signal</keyword>
<organism evidence="4 5">
    <name type="scientific">Entomomonas asaccharolytica</name>
    <dbReference type="NCBI Taxonomy" id="2785331"/>
    <lineage>
        <taxon>Bacteria</taxon>
        <taxon>Pseudomonadati</taxon>
        <taxon>Pseudomonadota</taxon>
        <taxon>Gammaproteobacteria</taxon>
        <taxon>Pseudomonadales</taxon>
        <taxon>Pseudomonadaceae</taxon>
        <taxon>Entomomonas</taxon>
    </lineage>
</organism>
<keyword evidence="5" id="KW-1185">Reference proteome</keyword>
<dbReference type="Gene3D" id="2.180.10.10">
    <property type="entry name" value="RHS repeat-associated core"/>
    <property type="match status" value="2"/>
</dbReference>
<evidence type="ECO:0000256" key="1">
    <source>
        <dbReference type="ARBA" id="ARBA00022737"/>
    </source>
</evidence>
<evidence type="ECO:0000313" key="4">
    <source>
        <dbReference type="EMBL" id="QQP86098.1"/>
    </source>
</evidence>
<keyword evidence="1" id="KW-0677">Repeat</keyword>
<evidence type="ECO:0000256" key="2">
    <source>
        <dbReference type="SAM" id="SignalP"/>
    </source>
</evidence>
<feature type="domain" description="Teneurin-like YD-shell" evidence="3">
    <location>
        <begin position="491"/>
        <end position="745"/>
    </location>
</feature>
<feature type="domain" description="Teneurin-like YD-shell" evidence="3">
    <location>
        <begin position="18"/>
        <end position="161"/>
    </location>
</feature>
<gene>
    <name evidence="4" type="ORF">JHT90_02265</name>
</gene>
<reference evidence="4 5" key="1">
    <citation type="submission" date="2021-01" db="EMBL/GenBank/DDBJ databases">
        <title>Entomomonas sp. F2A isolated from a house cricket (Acheta domesticus).</title>
        <authorList>
            <person name="Spergser J."/>
            <person name="Busse H.-J."/>
        </authorList>
    </citation>
    <scope>NUCLEOTIDE SEQUENCE [LARGE SCALE GENOMIC DNA]</scope>
    <source>
        <strain evidence="4 5">F2A</strain>
    </source>
</reference>